<dbReference type="EMBL" id="JAENHP010000028">
    <property type="protein sequence ID" value="MBM2622779.1"/>
    <property type="molecule type" value="Genomic_DNA"/>
</dbReference>
<protein>
    <submittedName>
        <fullName evidence="1">Uncharacterized protein</fullName>
    </submittedName>
</protein>
<organism evidence="1 2">
    <name type="scientific">Paractinoplanes ovalisporus</name>
    <dbReference type="NCBI Taxonomy" id="2810368"/>
    <lineage>
        <taxon>Bacteria</taxon>
        <taxon>Bacillati</taxon>
        <taxon>Actinomycetota</taxon>
        <taxon>Actinomycetes</taxon>
        <taxon>Micromonosporales</taxon>
        <taxon>Micromonosporaceae</taxon>
        <taxon>Paractinoplanes</taxon>
    </lineage>
</organism>
<gene>
    <name evidence="1" type="ORF">JIG36_45495</name>
</gene>
<reference evidence="1 2" key="1">
    <citation type="submission" date="2021-01" db="EMBL/GenBank/DDBJ databases">
        <title>Actinoplanes sp. nov. LDG1-06 isolated from lichen.</title>
        <authorList>
            <person name="Saeng-In P."/>
            <person name="Phongsopitanun W."/>
            <person name="Kanchanasin P."/>
            <person name="Yuki M."/>
            <person name="Kudo T."/>
            <person name="Ohkuma M."/>
            <person name="Tanasupawat S."/>
        </authorList>
    </citation>
    <scope>NUCLEOTIDE SEQUENCE [LARGE SCALE GENOMIC DNA]</scope>
    <source>
        <strain evidence="1 2">LDG1-06</strain>
    </source>
</reference>
<dbReference type="Proteomes" id="UP000632138">
    <property type="component" value="Unassembled WGS sequence"/>
</dbReference>
<sequence length="164" mass="17243">MTDMFDDCGADDDSVDPFDDLMNGDGQGDSELFHATFDNPDSFDDVVPAVEPLEAAPIVSLANGIDYPAGGYAALPVSGDTAALMQQIDSQLATVRELADVSTLGDGGIDVTPGVSGAVQNTLDLLHNTYSASPATLNWLNGMNNAQSSYAEVSNEVYKHEQTH</sequence>
<evidence type="ECO:0000313" key="1">
    <source>
        <dbReference type="EMBL" id="MBM2622779.1"/>
    </source>
</evidence>
<name>A0ABS2ASH4_9ACTN</name>
<evidence type="ECO:0000313" key="2">
    <source>
        <dbReference type="Proteomes" id="UP000632138"/>
    </source>
</evidence>
<comment type="caution">
    <text evidence="1">The sequence shown here is derived from an EMBL/GenBank/DDBJ whole genome shotgun (WGS) entry which is preliminary data.</text>
</comment>
<keyword evidence="2" id="KW-1185">Reference proteome</keyword>
<accession>A0ABS2ASH4</accession>
<proteinExistence type="predicted"/>
<dbReference type="RefSeq" id="WP_203383127.1">
    <property type="nucleotide sequence ID" value="NZ_JAENHP010000028.1"/>
</dbReference>